<evidence type="ECO:0000313" key="2">
    <source>
        <dbReference type="EMBL" id="CAD7698997.1"/>
    </source>
</evidence>
<organism evidence="2 3">
    <name type="scientific">Ostreobium quekettii</name>
    <dbReference type="NCBI Taxonomy" id="121088"/>
    <lineage>
        <taxon>Eukaryota</taxon>
        <taxon>Viridiplantae</taxon>
        <taxon>Chlorophyta</taxon>
        <taxon>core chlorophytes</taxon>
        <taxon>Ulvophyceae</taxon>
        <taxon>TCBD clade</taxon>
        <taxon>Bryopsidales</taxon>
        <taxon>Ostreobineae</taxon>
        <taxon>Ostreobiaceae</taxon>
        <taxon>Ostreobium</taxon>
    </lineage>
</organism>
<sequence length="225" mass="24408">MPHRKLRALGLHGWRTSGAILAQQLQRKGLAAALDDLLEIDCIDAPHPATGPPQPDVAANFEGPYFEWWDDHKAEDGTHTYMGWEESLDYLAAYIRERGPFDGLVGFSQGAIVSLVLAGLQRRGLALGGLPGIKFCLLFSPFQSRDPRHAAAYEGLIDCPAMVIVGEQDPFKSWSLPSAKLLKDPVVMMHRNGHSVPGADWEGVPRVRAFLEGVAAGGEADSANT</sequence>
<dbReference type="SUPFAM" id="SSF53474">
    <property type="entry name" value="alpha/beta-Hydrolases"/>
    <property type="match status" value="1"/>
</dbReference>
<evidence type="ECO:0000313" key="3">
    <source>
        <dbReference type="Proteomes" id="UP000708148"/>
    </source>
</evidence>
<dbReference type="Pfam" id="PF03959">
    <property type="entry name" value="FSH1"/>
    <property type="match status" value="1"/>
</dbReference>
<dbReference type="AlphaFoldDB" id="A0A8S1IZD1"/>
<comment type="caution">
    <text evidence="2">The sequence shown here is derived from an EMBL/GenBank/DDBJ whole genome shotgun (WGS) entry which is preliminary data.</text>
</comment>
<accession>A0A8S1IZD1</accession>
<dbReference type="OrthoDB" id="414698at2759"/>
<dbReference type="PANTHER" id="PTHR22778:SF51">
    <property type="entry name" value="DIHYDROFOLATE REDUCTASE"/>
    <property type="match status" value="1"/>
</dbReference>
<dbReference type="InterPro" id="IPR005645">
    <property type="entry name" value="FSH-like_dom"/>
</dbReference>
<name>A0A8S1IZD1_9CHLO</name>
<dbReference type="InterPro" id="IPR029058">
    <property type="entry name" value="AB_hydrolase_fold"/>
</dbReference>
<dbReference type="PANTHER" id="PTHR22778">
    <property type="entry name" value="OVARIAN CANCER GENE-2 PROTEIN-RELATED"/>
    <property type="match status" value="1"/>
</dbReference>
<reference evidence="2" key="1">
    <citation type="submission" date="2020-12" db="EMBL/GenBank/DDBJ databases">
        <authorList>
            <person name="Iha C."/>
        </authorList>
    </citation>
    <scope>NUCLEOTIDE SEQUENCE</scope>
</reference>
<evidence type="ECO:0000259" key="1">
    <source>
        <dbReference type="Pfam" id="PF03959"/>
    </source>
</evidence>
<keyword evidence="3" id="KW-1185">Reference proteome</keyword>
<protein>
    <recommendedName>
        <fullName evidence="1">Serine hydrolase domain-containing protein</fullName>
    </recommendedName>
</protein>
<feature type="domain" description="Serine hydrolase" evidence="1">
    <location>
        <begin position="4"/>
        <end position="198"/>
    </location>
</feature>
<dbReference type="EMBL" id="CAJHUC010000935">
    <property type="protein sequence ID" value="CAD7698997.1"/>
    <property type="molecule type" value="Genomic_DNA"/>
</dbReference>
<proteinExistence type="predicted"/>
<dbReference type="Proteomes" id="UP000708148">
    <property type="component" value="Unassembled WGS sequence"/>
</dbReference>
<gene>
    <name evidence="2" type="ORF">OSTQU699_LOCUS4356</name>
</gene>
<dbReference type="Gene3D" id="3.40.50.1820">
    <property type="entry name" value="alpha/beta hydrolase"/>
    <property type="match status" value="1"/>
</dbReference>